<dbReference type="GO" id="GO:0015627">
    <property type="term" value="C:type II protein secretion system complex"/>
    <property type="evidence" value="ECO:0007669"/>
    <property type="project" value="UniProtKB-UniRule"/>
</dbReference>
<evidence type="ECO:0000256" key="7">
    <source>
        <dbReference type="ARBA" id="ARBA00022692"/>
    </source>
</evidence>
<keyword evidence="6 10" id="KW-0997">Cell inner membrane</keyword>
<dbReference type="InterPro" id="IPR045584">
    <property type="entry name" value="Pilin-like"/>
</dbReference>
<dbReference type="InterPro" id="IPR012902">
    <property type="entry name" value="N_methyl_site"/>
</dbReference>
<dbReference type="GO" id="GO:0015628">
    <property type="term" value="P:protein secretion by the type II secretion system"/>
    <property type="evidence" value="ECO:0007669"/>
    <property type="project" value="UniProtKB-UniRule"/>
</dbReference>
<reference evidence="12 13" key="1">
    <citation type="submission" date="2018-06" db="EMBL/GenBank/DDBJ databases">
        <authorList>
            <consortium name="Pathogen Informatics"/>
            <person name="Doyle S."/>
        </authorList>
    </citation>
    <scope>NUCLEOTIDE SEQUENCE [LARGE SCALE GENOMIC DNA]</scope>
    <source>
        <strain evidence="12 13">NCTC11967</strain>
    </source>
</reference>
<dbReference type="EMBL" id="UAVL01000018">
    <property type="protein sequence ID" value="SQA64497.1"/>
    <property type="molecule type" value="Genomic_DNA"/>
</dbReference>
<evidence type="ECO:0000313" key="13">
    <source>
        <dbReference type="Proteomes" id="UP000251313"/>
    </source>
</evidence>
<dbReference type="InterPro" id="IPR003413">
    <property type="entry name" value="T2SS_GspI_C"/>
</dbReference>
<dbReference type="Pfam" id="PF02501">
    <property type="entry name" value="T2SSI"/>
    <property type="match status" value="1"/>
</dbReference>
<comment type="subcellular location">
    <subcellularLocation>
        <location evidence="2 10">Cell inner membrane</location>
        <topology evidence="2 10">Single-pass membrane protein</topology>
    </subcellularLocation>
</comment>
<dbReference type="PANTHER" id="PTHR38779:SF2">
    <property type="entry name" value="TYPE II SECRETION SYSTEM PROTEIN I-RELATED"/>
    <property type="match status" value="1"/>
</dbReference>
<accession>A0AB38G2A5</accession>
<comment type="PTM">
    <text evidence="10">Cleaved by prepilin peptidase.</text>
</comment>
<evidence type="ECO:0000256" key="4">
    <source>
        <dbReference type="ARBA" id="ARBA00022475"/>
    </source>
</evidence>
<name>A0AB38G2A5_9ENTR</name>
<sequence>MPQMKGFTLLEVLLALAIFAVSALTLANSLGVTISSTARMQQQQLALWVADNQLVDLQLMPSSIPREGDSEMGGLSWHWQLDRDNNDDMIAQQLRIGTNGRLSYGLWSYVLPEESVSREKK</sequence>
<keyword evidence="7" id="KW-0812">Transmembrane</keyword>
<dbReference type="RefSeq" id="WP_051860926.1">
    <property type="nucleotide sequence ID" value="NZ_UAVL01000018.1"/>
</dbReference>
<dbReference type="Proteomes" id="UP000251313">
    <property type="component" value="Unassembled WGS sequence"/>
</dbReference>
<protein>
    <recommendedName>
        <fullName evidence="10">Type II secretion system protein I</fullName>
        <shortName evidence="10">T2SS minor pseudopilin I</shortName>
    </recommendedName>
</protein>
<evidence type="ECO:0000259" key="11">
    <source>
        <dbReference type="Pfam" id="PF02501"/>
    </source>
</evidence>
<gene>
    <name evidence="12" type="ORF">NCTC11967_03599</name>
</gene>
<dbReference type="Pfam" id="PF07963">
    <property type="entry name" value="N_methyl"/>
    <property type="match status" value="1"/>
</dbReference>
<evidence type="ECO:0000256" key="8">
    <source>
        <dbReference type="ARBA" id="ARBA00022989"/>
    </source>
</evidence>
<comment type="subunit">
    <text evidence="10">Type II secretion is composed of four main components: the outer membrane complex, the inner membrane complex, the cytoplasmic secretion ATPase and the periplasm-spanning pseudopilus.</text>
</comment>
<evidence type="ECO:0000256" key="3">
    <source>
        <dbReference type="ARBA" id="ARBA00008358"/>
    </source>
</evidence>
<dbReference type="InterPro" id="IPR010052">
    <property type="entry name" value="T2SS_protein-GspI"/>
</dbReference>
<evidence type="ECO:0000256" key="2">
    <source>
        <dbReference type="ARBA" id="ARBA00004377"/>
    </source>
</evidence>
<dbReference type="Gene3D" id="3.30.1300.30">
    <property type="entry name" value="GSPII I/J protein-like"/>
    <property type="match status" value="1"/>
</dbReference>
<feature type="domain" description="Type II secretion system protein GspI C-terminal" evidence="11">
    <location>
        <begin position="40"/>
        <end position="90"/>
    </location>
</feature>
<dbReference type="NCBIfam" id="TIGR01707">
    <property type="entry name" value="gspI"/>
    <property type="match status" value="1"/>
</dbReference>
<comment type="function">
    <text evidence="1">Component of the type II secretion system required for the energy-dependent secretion of extracellular factors such as proteases and toxins from the periplasm. Part of the pseudopilus tip complex that is critical for the recognition and binding of secretion substrates.</text>
</comment>
<evidence type="ECO:0000256" key="5">
    <source>
        <dbReference type="ARBA" id="ARBA00022481"/>
    </source>
</evidence>
<evidence type="ECO:0000256" key="9">
    <source>
        <dbReference type="ARBA" id="ARBA00023136"/>
    </source>
</evidence>
<dbReference type="AlphaFoldDB" id="A0AB38G2A5"/>
<dbReference type="PANTHER" id="PTHR38779">
    <property type="entry name" value="TYPE II SECRETION SYSTEM PROTEIN I-RELATED"/>
    <property type="match status" value="1"/>
</dbReference>
<keyword evidence="5 10" id="KW-0488">Methylation</keyword>
<dbReference type="SUPFAM" id="SSF54523">
    <property type="entry name" value="Pili subunits"/>
    <property type="match status" value="1"/>
</dbReference>
<comment type="caution">
    <text evidence="12">The sequence shown here is derived from an EMBL/GenBank/DDBJ whole genome shotgun (WGS) entry which is preliminary data.</text>
</comment>
<dbReference type="NCBIfam" id="TIGR02532">
    <property type="entry name" value="IV_pilin_GFxxxE"/>
    <property type="match status" value="1"/>
</dbReference>
<evidence type="ECO:0000313" key="12">
    <source>
        <dbReference type="EMBL" id="SQA64497.1"/>
    </source>
</evidence>
<dbReference type="GO" id="GO:0005886">
    <property type="term" value="C:plasma membrane"/>
    <property type="evidence" value="ECO:0007669"/>
    <property type="project" value="UniProtKB-SubCell"/>
</dbReference>
<dbReference type="PROSITE" id="PS00409">
    <property type="entry name" value="PROKAR_NTER_METHYL"/>
    <property type="match status" value="1"/>
</dbReference>
<keyword evidence="4" id="KW-1003">Cell membrane</keyword>
<keyword evidence="8" id="KW-1133">Transmembrane helix</keyword>
<evidence type="ECO:0000256" key="1">
    <source>
        <dbReference type="ARBA" id="ARBA00003161"/>
    </source>
</evidence>
<proteinExistence type="inferred from homology"/>
<comment type="similarity">
    <text evidence="3 10">Belongs to the GSP I family.</text>
</comment>
<keyword evidence="9" id="KW-0472">Membrane</keyword>
<organism evidence="12 13">
    <name type="scientific">Yokenella regensburgei</name>
    <dbReference type="NCBI Taxonomy" id="158877"/>
    <lineage>
        <taxon>Bacteria</taxon>
        <taxon>Pseudomonadati</taxon>
        <taxon>Pseudomonadota</taxon>
        <taxon>Gammaproteobacteria</taxon>
        <taxon>Enterobacterales</taxon>
        <taxon>Enterobacteriaceae</taxon>
        <taxon>Yokenella</taxon>
    </lineage>
</organism>
<evidence type="ECO:0000256" key="10">
    <source>
        <dbReference type="RuleBase" id="RU368030"/>
    </source>
</evidence>
<evidence type="ECO:0000256" key="6">
    <source>
        <dbReference type="ARBA" id="ARBA00022519"/>
    </source>
</evidence>